<dbReference type="PANTHER" id="PTHR33365">
    <property type="entry name" value="YALI0B05434P"/>
    <property type="match status" value="1"/>
</dbReference>
<dbReference type="Pfam" id="PF11807">
    <property type="entry name" value="UstYa"/>
    <property type="match status" value="1"/>
</dbReference>
<comment type="similarity">
    <text evidence="2">Belongs to the ustYa family.</text>
</comment>
<evidence type="ECO:0008006" key="6">
    <source>
        <dbReference type="Google" id="ProtNLM"/>
    </source>
</evidence>
<keyword evidence="3" id="KW-1133">Transmembrane helix</keyword>
<organism evidence="4 5">
    <name type="scientific">Metarhizium anisopliae BRIP 53293</name>
    <dbReference type="NCBI Taxonomy" id="1291518"/>
    <lineage>
        <taxon>Eukaryota</taxon>
        <taxon>Fungi</taxon>
        <taxon>Dikarya</taxon>
        <taxon>Ascomycota</taxon>
        <taxon>Pezizomycotina</taxon>
        <taxon>Sordariomycetes</taxon>
        <taxon>Hypocreomycetidae</taxon>
        <taxon>Hypocreales</taxon>
        <taxon>Clavicipitaceae</taxon>
        <taxon>Metarhizium</taxon>
    </lineage>
</organism>
<dbReference type="EMBL" id="KE384743">
    <property type="protein sequence ID" value="KJK76589.1"/>
    <property type="molecule type" value="Genomic_DNA"/>
</dbReference>
<name>A0A0D9NRK0_METAN</name>
<dbReference type="GO" id="GO:0043386">
    <property type="term" value="P:mycotoxin biosynthetic process"/>
    <property type="evidence" value="ECO:0007669"/>
    <property type="project" value="InterPro"/>
</dbReference>
<sequence length="373" mass="43089">MSSTRQYFPIRDYFSAPSQRLGDTDDEKPRESPFPRYLDLIPPAWKAVLVGVVVVAMIGIGVFATKTMSVASSKKAHTNPCGNSTAEALALGCSFDRLTWSWYPAHCPHYTEDLFRLAEPYKYYETLESIQPISDPARDEDLFKFIDKQGGVWVEKREHATHCLYLLLAQAQVLKYKTRHVPILVEYFHMEHCVNYLLDILRRSDDWHHKDSFTPPVHHDQTSFAKEAIRYEEVTFDPSGFWGDDSLGTPYEGGPTPEIDIKWNHLVRGKKISDPKYLMSRIIDFLNYLRKRAYGIVPYEPTAHGKAAHLTHCVDYLRQVLMCHGDLTPITLTYNHKSEFVDPNFRIKHTCRNFDRIWNFAAKRNRSGISIEG</sequence>
<evidence type="ECO:0000256" key="3">
    <source>
        <dbReference type="SAM" id="Phobius"/>
    </source>
</evidence>
<dbReference type="InterPro" id="IPR021765">
    <property type="entry name" value="UstYa-like"/>
</dbReference>
<dbReference type="Proteomes" id="UP000054544">
    <property type="component" value="Unassembled WGS sequence"/>
</dbReference>
<comment type="pathway">
    <text evidence="1">Mycotoxin biosynthesis.</text>
</comment>
<proteinExistence type="inferred from homology"/>
<evidence type="ECO:0000256" key="1">
    <source>
        <dbReference type="ARBA" id="ARBA00004685"/>
    </source>
</evidence>
<dbReference type="AlphaFoldDB" id="A0A0D9NRK0"/>
<reference evidence="5" key="1">
    <citation type="journal article" date="2014" name="BMC Genomics">
        <title>The genome sequence of the biocontrol fungus Metarhizium anisopliae and comparative genomics of Metarhizium species.</title>
        <authorList>
            <person name="Pattemore J.A."/>
            <person name="Hane J.K."/>
            <person name="Williams A.H."/>
            <person name="Wilson B.A."/>
            <person name="Stodart B.J."/>
            <person name="Ash G.J."/>
        </authorList>
    </citation>
    <scope>NUCLEOTIDE SEQUENCE [LARGE SCALE GENOMIC DNA]</scope>
    <source>
        <strain evidence="5">BRIP 53293</strain>
    </source>
</reference>
<keyword evidence="5" id="KW-1185">Reference proteome</keyword>
<accession>A0A0D9NRK0</accession>
<gene>
    <name evidence="4" type="ORF">H634G_08177</name>
</gene>
<keyword evidence="3" id="KW-0472">Membrane</keyword>
<evidence type="ECO:0000313" key="4">
    <source>
        <dbReference type="EMBL" id="KJK76589.1"/>
    </source>
</evidence>
<dbReference type="PANTHER" id="PTHR33365:SF4">
    <property type="entry name" value="CYCLOCHLOROTINE BIOSYNTHESIS PROTEIN O"/>
    <property type="match status" value="1"/>
</dbReference>
<keyword evidence="3" id="KW-0812">Transmembrane</keyword>
<protein>
    <recommendedName>
        <fullName evidence="6">Tat pathway signal sequence</fullName>
    </recommendedName>
</protein>
<evidence type="ECO:0000256" key="2">
    <source>
        <dbReference type="ARBA" id="ARBA00035112"/>
    </source>
</evidence>
<feature type="transmembrane region" description="Helical" evidence="3">
    <location>
        <begin position="44"/>
        <end position="65"/>
    </location>
</feature>
<evidence type="ECO:0000313" key="5">
    <source>
        <dbReference type="Proteomes" id="UP000054544"/>
    </source>
</evidence>